<dbReference type="EMBL" id="AEYI02001681">
    <property type="protein sequence ID" value="KFG34360.1"/>
    <property type="molecule type" value="Genomic_DNA"/>
</dbReference>
<name>A0A086JQE2_TOXGO</name>
<feature type="compositionally biased region" description="Low complexity" evidence="1">
    <location>
        <begin position="7"/>
        <end position="32"/>
    </location>
</feature>
<feature type="compositionally biased region" description="Low complexity" evidence="1">
    <location>
        <begin position="110"/>
        <end position="123"/>
    </location>
</feature>
<accession>A0A086JQE2</accession>
<evidence type="ECO:0000313" key="2">
    <source>
        <dbReference type="EMBL" id="KFG34360.1"/>
    </source>
</evidence>
<organism evidence="2 3">
    <name type="scientific">Toxoplasma gondii p89</name>
    <dbReference type="NCBI Taxonomy" id="943119"/>
    <lineage>
        <taxon>Eukaryota</taxon>
        <taxon>Sar</taxon>
        <taxon>Alveolata</taxon>
        <taxon>Apicomplexa</taxon>
        <taxon>Conoidasida</taxon>
        <taxon>Coccidia</taxon>
        <taxon>Eucoccidiorida</taxon>
        <taxon>Eimeriorina</taxon>
        <taxon>Sarcocystidae</taxon>
        <taxon>Toxoplasma</taxon>
    </lineage>
</organism>
<dbReference type="AlphaFoldDB" id="A0A086JQE2"/>
<feature type="region of interest" description="Disordered" evidence="1">
    <location>
        <begin position="439"/>
        <end position="487"/>
    </location>
</feature>
<protein>
    <submittedName>
        <fullName evidence="2">Uncharacterized protein</fullName>
    </submittedName>
</protein>
<feature type="compositionally biased region" description="Basic and acidic residues" evidence="1">
    <location>
        <begin position="325"/>
        <end position="334"/>
    </location>
</feature>
<reference evidence="2 3" key="1">
    <citation type="submission" date="2014-03" db="EMBL/GenBank/DDBJ databases">
        <authorList>
            <person name="Sibley D."/>
            <person name="Venepally P."/>
            <person name="Karamycheva S."/>
            <person name="Hadjithomas M."/>
            <person name="Khan A."/>
            <person name="Brunk B."/>
            <person name="Roos D."/>
            <person name="Caler E."/>
            <person name="Lorenzi H."/>
        </authorList>
    </citation>
    <scope>NUCLEOTIDE SEQUENCE [LARGE SCALE GENOMIC DNA]</scope>
    <source>
        <strain evidence="3">p89</strain>
    </source>
</reference>
<evidence type="ECO:0000313" key="3">
    <source>
        <dbReference type="Proteomes" id="UP000028828"/>
    </source>
</evidence>
<proteinExistence type="predicted"/>
<feature type="compositionally biased region" description="Basic and acidic residues" evidence="1">
    <location>
        <begin position="175"/>
        <end position="193"/>
    </location>
</feature>
<sequence length="934" mass="103079">MVESVLSRHLPFSPSSSASRSSLSLSPAPHRSSLCRHQEAKQASPREDRDLEVYRHPADCFRRPILHDLLNDPLLVSLLVSFLPSSADVRALLVASLPPSLSSNESQDGSLSLSSAQTSSQASPGHVESPHLAAEQCESAASDKSPTCLNKEREDSQLLSLCDISSATEARTLHAEKKRLQDEEALDDRERSLRHIRSGSRPDSFSPSSSSSSFSSSFSRSFVRLSPGTVACFYHSLCMRSAGFKERASASPRHGQEKLLPLQPARGSSAFSQEGGCLHALALHRGDEITSARHWREVYFSRVHGVSCEDCGAELCQSNSGEQNAPERGEETPVRAEGAGDTPAPQSGSSTSLELALIPSETHAEAPASGSASSEARGPVCGALLSLQSSVALPSPSSKCIHLCEDCRQTLLPRREVAYTVARILADVDMLVRNEMHANERGGAREGSRKRRREDLERGAGGRQSVDGEVRRLPSRREVERGGADAREAAPRCIQKAGAGVMKLDDDRKSCSWSHKTRNLLSQSMGETVADLFLHGGLFVAKRKFRKLVKLHKQLVAALLHALRRQIRQELLQAVGFDFFRRVLAPLLENPSACFQASTESLETVKERAAARRTRREASTRCGGKALGWRSSMGKERELERDTHQGNAPFSDEFRVLFHFSESEKQDLNLLLHRCFRGLAKPAVSILHNALGPVDAEAAGDSEQKFQEAGDDLWEMNASAIAGVKNIYATQTSFLLLVKRFHRLLEHPDLPLLHALYVQRVQTVDLIPLPVSASRRSLSPSHSVSPASLVSWEEAQGDNGRETEDQKKADCEREEGRGIQRDCRSGVFFTTLEGRTLTGLWSRRKDDVELVCCWRVLECICAFLFDRRSRKPVRCHRRTLEARQLIDQLYRLVQHPTAETESLFSPFVSVGESRSGQLLLSEENEADTTGLRLH</sequence>
<dbReference type="Proteomes" id="UP000028828">
    <property type="component" value="Unassembled WGS sequence"/>
</dbReference>
<comment type="caution">
    <text evidence="2">The sequence shown here is derived from an EMBL/GenBank/DDBJ whole genome shotgun (WGS) entry which is preliminary data.</text>
</comment>
<gene>
    <name evidence="2" type="ORF">TGP89_244090</name>
</gene>
<feature type="compositionally biased region" description="Basic and acidic residues" evidence="1">
    <location>
        <begin position="36"/>
        <end position="51"/>
    </location>
</feature>
<feature type="compositionally biased region" description="Basic and acidic residues" evidence="1">
    <location>
        <begin position="799"/>
        <end position="813"/>
    </location>
</feature>
<feature type="region of interest" description="Disordered" evidence="1">
    <location>
        <begin position="318"/>
        <end position="353"/>
    </location>
</feature>
<evidence type="ECO:0000256" key="1">
    <source>
        <dbReference type="SAM" id="MobiDB-lite"/>
    </source>
</evidence>
<feature type="region of interest" description="Disordered" evidence="1">
    <location>
        <begin position="774"/>
        <end position="813"/>
    </location>
</feature>
<feature type="region of interest" description="Disordered" evidence="1">
    <location>
        <begin position="1"/>
        <end position="51"/>
    </location>
</feature>
<dbReference type="OrthoDB" id="10371852at2759"/>
<feature type="compositionally biased region" description="Low complexity" evidence="1">
    <location>
        <begin position="774"/>
        <end position="791"/>
    </location>
</feature>
<feature type="region of interest" description="Disordered" evidence="1">
    <location>
        <begin position="99"/>
        <end position="149"/>
    </location>
</feature>
<feature type="compositionally biased region" description="Low complexity" evidence="1">
    <location>
        <begin position="199"/>
        <end position="216"/>
    </location>
</feature>
<dbReference type="VEuPathDB" id="ToxoDB:TGP89_244090"/>
<feature type="region of interest" description="Disordered" evidence="1">
    <location>
        <begin position="175"/>
        <end position="216"/>
    </location>
</feature>
<feature type="compositionally biased region" description="Polar residues" evidence="1">
    <location>
        <begin position="344"/>
        <end position="353"/>
    </location>
</feature>